<sequence length="167" mass="16701">MGAPNGPTGVGTTRPAESTSRAHGVNLVAVAVGGFCGAALRVGLGLWFPDAPGFPATTLAINVAGTAALAALTSYWQITRRAPGWLRAGVGTGFLGAFTTFSALVLFALGSTPARAALDLVVSLILCAAAAWAAMWWVERALAGRQKSTQSVQASPPAADPDGGGAP</sequence>
<accession>A0ABU2BNC2</accession>
<evidence type="ECO:0000256" key="11">
    <source>
        <dbReference type="SAM" id="MobiDB-lite"/>
    </source>
</evidence>
<keyword evidence="2 10" id="KW-1003">Cell membrane</keyword>
<dbReference type="RefSeq" id="WP_310292906.1">
    <property type="nucleotide sequence ID" value="NZ_BAAAWO010000001.1"/>
</dbReference>
<keyword evidence="5 10" id="KW-0472">Membrane</keyword>
<protein>
    <recommendedName>
        <fullName evidence="10">Fluoride-specific ion channel FluC</fullName>
    </recommendedName>
</protein>
<keyword evidence="10" id="KW-0813">Transport</keyword>
<keyword evidence="10" id="KW-0915">Sodium</keyword>
<name>A0ABU2BNC2_9MICC</name>
<dbReference type="HAMAP" id="MF_00454">
    <property type="entry name" value="FluC"/>
    <property type="match status" value="1"/>
</dbReference>
<comment type="subcellular location">
    <subcellularLocation>
        <location evidence="1 10">Cell membrane</location>
        <topology evidence="1 10">Multi-pass membrane protein</topology>
    </subcellularLocation>
</comment>
<keyword evidence="4 10" id="KW-1133">Transmembrane helix</keyword>
<keyword evidence="10" id="KW-0406">Ion transport</keyword>
<comment type="caution">
    <text evidence="12">The sequence shown here is derived from an EMBL/GenBank/DDBJ whole genome shotgun (WGS) entry which is preliminary data.</text>
</comment>
<feature type="transmembrane region" description="Helical" evidence="10">
    <location>
        <begin position="88"/>
        <end position="110"/>
    </location>
</feature>
<dbReference type="EMBL" id="JAVDYI010000001">
    <property type="protein sequence ID" value="MDR7360151.1"/>
    <property type="molecule type" value="Genomic_DNA"/>
</dbReference>
<feature type="region of interest" description="Disordered" evidence="11">
    <location>
        <begin position="147"/>
        <end position="167"/>
    </location>
</feature>
<feature type="binding site" evidence="10">
    <location>
        <position position="99"/>
    </location>
    <ligand>
        <name>Na(+)</name>
        <dbReference type="ChEBI" id="CHEBI:29101"/>
        <note>structural</note>
    </ligand>
</feature>
<evidence type="ECO:0000256" key="5">
    <source>
        <dbReference type="ARBA" id="ARBA00023136"/>
    </source>
</evidence>
<comment type="catalytic activity">
    <reaction evidence="8">
        <text>fluoride(in) = fluoride(out)</text>
        <dbReference type="Rhea" id="RHEA:76159"/>
        <dbReference type="ChEBI" id="CHEBI:17051"/>
    </reaction>
    <physiologicalReaction direction="left-to-right" evidence="8">
        <dbReference type="Rhea" id="RHEA:76160"/>
    </physiologicalReaction>
</comment>
<keyword evidence="6 10" id="KW-0407">Ion channel</keyword>
<keyword evidence="13" id="KW-1185">Reference proteome</keyword>
<organism evidence="12 13">
    <name type="scientific">Paeniglutamicibacter sulfureus</name>
    <dbReference type="NCBI Taxonomy" id="43666"/>
    <lineage>
        <taxon>Bacteria</taxon>
        <taxon>Bacillati</taxon>
        <taxon>Actinomycetota</taxon>
        <taxon>Actinomycetes</taxon>
        <taxon>Micrococcales</taxon>
        <taxon>Micrococcaceae</taxon>
        <taxon>Paeniglutamicibacter</taxon>
    </lineage>
</organism>
<feature type="transmembrane region" description="Helical" evidence="10">
    <location>
        <begin position="24"/>
        <end position="48"/>
    </location>
</feature>
<evidence type="ECO:0000256" key="1">
    <source>
        <dbReference type="ARBA" id="ARBA00004651"/>
    </source>
</evidence>
<evidence type="ECO:0000256" key="10">
    <source>
        <dbReference type="HAMAP-Rule" id="MF_00454"/>
    </source>
</evidence>
<dbReference type="InterPro" id="IPR003691">
    <property type="entry name" value="FluC"/>
</dbReference>
<evidence type="ECO:0000256" key="4">
    <source>
        <dbReference type="ARBA" id="ARBA00022989"/>
    </source>
</evidence>
<reference evidence="12 13" key="1">
    <citation type="submission" date="2023-07" db="EMBL/GenBank/DDBJ databases">
        <title>Sequencing the genomes of 1000 actinobacteria strains.</title>
        <authorList>
            <person name="Klenk H.-P."/>
        </authorList>
    </citation>
    <scope>NUCLEOTIDE SEQUENCE [LARGE SCALE GENOMIC DNA]</scope>
    <source>
        <strain evidence="12 13">DSM 20167</strain>
    </source>
</reference>
<evidence type="ECO:0000256" key="8">
    <source>
        <dbReference type="ARBA" id="ARBA00035585"/>
    </source>
</evidence>
<feature type="binding site" evidence="10">
    <location>
        <position position="96"/>
    </location>
    <ligand>
        <name>Na(+)</name>
        <dbReference type="ChEBI" id="CHEBI:29101"/>
        <note>structural</note>
    </ligand>
</feature>
<gene>
    <name evidence="10" type="primary">fluC</name>
    <name evidence="10" type="synonym">crcB</name>
    <name evidence="12" type="ORF">J2S64_003842</name>
</gene>
<dbReference type="Proteomes" id="UP001183817">
    <property type="component" value="Unassembled WGS sequence"/>
</dbReference>
<proteinExistence type="inferred from homology"/>
<evidence type="ECO:0000256" key="7">
    <source>
        <dbReference type="ARBA" id="ARBA00035120"/>
    </source>
</evidence>
<dbReference type="Pfam" id="PF02537">
    <property type="entry name" value="CRCB"/>
    <property type="match status" value="1"/>
</dbReference>
<feature type="transmembrane region" description="Helical" evidence="10">
    <location>
        <begin position="116"/>
        <end position="138"/>
    </location>
</feature>
<feature type="transmembrane region" description="Helical" evidence="10">
    <location>
        <begin position="54"/>
        <end position="76"/>
    </location>
</feature>
<evidence type="ECO:0000256" key="6">
    <source>
        <dbReference type="ARBA" id="ARBA00023303"/>
    </source>
</evidence>
<comment type="function">
    <text evidence="9 10">Fluoride-specific ion channel. Important for reducing fluoride concentration in the cell, thus reducing its toxicity.</text>
</comment>
<keyword evidence="3 10" id="KW-0812">Transmembrane</keyword>
<evidence type="ECO:0000313" key="13">
    <source>
        <dbReference type="Proteomes" id="UP001183817"/>
    </source>
</evidence>
<comment type="activity regulation">
    <text evidence="10">Na(+) is not transported, but it plays an essential structural role and its presence is essential for fluoride channel function.</text>
</comment>
<evidence type="ECO:0000256" key="9">
    <source>
        <dbReference type="ARBA" id="ARBA00049940"/>
    </source>
</evidence>
<keyword evidence="10" id="KW-0479">Metal-binding</keyword>
<comment type="similarity">
    <text evidence="7 10">Belongs to the fluoride channel Fluc/FEX (TC 1.A.43) family.</text>
</comment>
<evidence type="ECO:0000313" key="12">
    <source>
        <dbReference type="EMBL" id="MDR7360151.1"/>
    </source>
</evidence>
<evidence type="ECO:0000256" key="3">
    <source>
        <dbReference type="ARBA" id="ARBA00022692"/>
    </source>
</evidence>
<evidence type="ECO:0000256" key="2">
    <source>
        <dbReference type="ARBA" id="ARBA00022475"/>
    </source>
</evidence>